<keyword evidence="6" id="KW-0732">Signal</keyword>
<evidence type="ECO:0000256" key="9">
    <source>
        <dbReference type="ARBA" id="ARBA00023077"/>
    </source>
</evidence>
<dbReference type="PATRIC" id="fig|883126.3.peg.3467"/>
<dbReference type="PANTHER" id="PTHR32552">
    <property type="entry name" value="FERRICHROME IRON RECEPTOR-RELATED"/>
    <property type="match status" value="1"/>
</dbReference>
<dbReference type="PANTHER" id="PTHR32552:SF68">
    <property type="entry name" value="FERRICHROME OUTER MEMBRANE TRANSPORTER_PHAGE RECEPTOR"/>
    <property type="match status" value="1"/>
</dbReference>
<evidence type="ECO:0000313" key="13">
    <source>
        <dbReference type="EMBL" id="EKU81601.1"/>
    </source>
</evidence>
<dbReference type="AlphaFoldDB" id="K9DEA3"/>
<keyword evidence="7" id="KW-0408">Iron</keyword>
<keyword evidence="10" id="KW-0472">Membrane</keyword>
<reference evidence="13 14" key="1">
    <citation type="submission" date="2012-09" db="EMBL/GenBank/DDBJ databases">
        <title>The Genome Sequence of Massilia timonae CCUG 45783.</title>
        <authorList>
            <consortium name="The Broad Institute Genome Sequencing Platform"/>
            <person name="Earl A."/>
            <person name="Ward D."/>
            <person name="Feldgarden M."/>
            <person name="Gevers D."/>
            <person name="Huys G."/>
            <person name="Walker B."/>
            <person name="Young S.K."/>
            <person name="Zeng Q."/>
            <person name="Gargeya S."/>
            <person name="Fitzgerald M."/>
            <person name="Haas B."/>
            <person name="Abouelleil A."/>
            <person name="Alvarado L."/>
            <person name="Arachchi H.M."/>
            <person name="Berlin A.M."/>
            <person name="Chapman S.B."/>
            <person name="Goldberg J."/>
            <person name="Griggs A."/>
            <person name="Gujja S."/>
            <person name="Hansen M."/>
            <person name="Howarth C."/>
            <person name="Imamovic A."/>
            <person name="Larimer J."/>
            <person name="McCowen C."/>
            <person name="Montmayeur A."/>
            <person name="Murphy C."/>
            <person name="Neiman D."/>
            <person name="Pearson M."/>
            <person name="Priest M."/>
            <person name="Roberts A."/>
            <person name="Saif S."/>
            <person name="Shea T."/>
            <person name="Sisk P."/>
            <person name="Sykes S."/>
            <person name="Wortman J."/>
            <person name="Nusbaum C."/>
            <person name="Birren B."/>
        </authorList>
    </citation>
    <scope>NUCLEOTIDE SEQUENCE [LARGE SCALE GENOMIC DNA]</scope>
    <source>
        <strain evidence="13 14">CCUG 45783</strain>
    </source>
</reference>
<gene>
    <name evidence="13" type="ORF">HMPREF9710_03441</name>
</gene>
<dbReference type="OrthoDB" id="9790771at2"/>
<feature type="domain" description="TonB-dependent receptor-like beta-barrel" evidence="12">
    <location>
        <begin position="4"/>
        <end position="87"/>
    </location>
</feature>
<accession>K9DEA3</accession>
<proteinExistence type="predicted"/>
<dbReference type="STRING" id="47229.LO55_361"/>
<dbReference type="SUPFAM" id="SSF56935">
    <property type="entry name" value="Porins"/>
    <property type="match status" value="1"/>
</dbReference>
<protein>
    <recommendedName>
        <fullName evidence="12">TonB-dependent receptor-like beta-barrel domain-containing protein</fullName>
    </recommendedName>
</protein>
<dbReference type="RefSeq" id="WP_005668428.1">
    <property type="nucleotide sequence ID" value="NZ_JH992924.1"/>
</dbReference>
<dbReference type="GO" id="GO:0015344">
    <property type="term" value="F:siderophore uptake transmembrane transporter activity"/>
    <property type="evidence" value="ECO:0007669"/>
    <property type="project" value="TreeGrafter"/>
</dbReference>
<sequence length="115" mass="12677">MPESTTSVFAQDSMALGERWIVAASVRFQRYRQEEGVGLEFVETQNISGSEVLRRFGALYKLGPQLSLYANYATSFVPNLASSPTQGAYYTSADGAMRVLVGTPRQLGVRLRSTF</sequence>
<dbReference type="Proteomes" id="UP000009874">
    <property type="component" value="Unassembled WGS sequence"/>
</dbReference>
<dbReference type="GO" id="GO:0009279">
    <property type="term" value="C:cell outer membrane"/>
    <property type="evidence" value="ECO:0007669"/>
    <property type="project" value="UniProtKB-SubCell"/>
</dbReference>
<evidence type="ECO:0000256" key="1">
    <source>
        <dbReference type="ARBA" id="ARBA00004571"/>
    </source>
</evidence>
<organism evidence="13 14">
    <name type="scientific">Massilia timonae CCUG 45783</name>
    <dbReference type="NCBI Taxonomy" id="883126"/>
    <lineage>
        <taxon>Bacteria</taxon>
        <taxon>Pseudomonadati</taxon>
        <taxon>Pseudomonadota</taxon>
        <taxon>Betaproteobacteria</taxon>
        <taxon>Burkholderiales</taxon>
        <taxon>Oxalobacteraceae</taxon>
        <taxon>Telluria group</taxon>
        <taxon>Massilia</taxon>
    </lineage>
</organism>
<keyword evidence="2" id="KW-0813">Transport</keyword>
<dbReference type="Gene3D" id="2.40.170.20">
    <property type="entry name" value="TonB-dependent receptor, beta-barrel domain"/>
    <property type="match status" value="1"/>
</dbReference>
<dbReference type="InterPro" id="IPR039426">
    <property type="entry name" value="TonB-dep_rcpt-like"/>
</dbReference>
<dbReference type="InterPro" id="IPR000531">
    <property type="entry name" value="Beta-barrel_TonB"/>
</dbReference>
<evidence type="ECO:0000256" key="4">
    <source>
        <dbReference type="ARBA" id="ARBA00022496"/>
    </source>
</evidence>
<comment type="subcellular location">
    <subcellularLocation>
        <location evidence="1">Cell outer membrane</location>
        <topology evidence="1">Multi-pass membrane protein</topology>
    </subcellularLocation>
</comment>
<dbReference type="eggNOG" id="COG4773">
    <property type="taxonomic scope" value="Bacteria"/>
</dbReference>
<evidence type="ECO:0000256" key="5">
    <source>
        <dbReference type="ARBA" id="ARBA00022692"/>
    </source>
</evidence>
<keyword evidence="5" id="KW-0812">Transmembrane</keyword>
<keyword evidence="11" id="KW-0998">Cell outer membrane</keyword>
<keyword evidence="8" id="KW-0406">Ion transport</keyword>
<evidence type="ECO:0000256" key="3">
    <source>
        <dbReference type="ARBA" id="ARBA00022452"/>
    </source>
</evidence>
<evidence type="ECO:0000256" key="7">
    <source>
        <dbReference type="ARBA" id="ARBA00023004"/>
    </source>
</evidence>
<dbReference type="Pfam" id="PF00593">
    <property type="entry name" value="TonB_dep_Rec_b-barrel"/>
    <property type="match status" value="1"/>
</dbReference>
<dbReference type="EMBL" id="AGZI01000041">
    <property type="protein sequence ID" value="EKU81601.1"/>
    <property type="molecule type" value="Genomic_DNA"/>
</dbReference>
<evidence type="ECO:0000313" key="14">
    <source>
        <dbReference type="Proteomes" id="UP000009874"/>
    </source>
</evidence>
<evidence type="ECO:0000256" key="11">
    <source>
        <dbReference type="ARBA" id="ARBA00023237"/>
    </source>
</evidence>
<keyword evidence="4" id="KW-0410">Iron transport</keyword>
<evidence type="ECO:0000259" key="12">
    <source>
        <dbReference type="Pfam" id="PF00593"/>
    </source>
</evidence>
<evidence type="ECO:0000256" key="6">
    <source>
        <dbReference type="ARBA" id="ARBA00022729"/>
    </source>
</evidence>
<evidence type="ECO:0000256" key="10">
    <source>
        <dbReference type="ARBA" id="ARBA00023136"/>
    </source>
</evidence>
<keyword evidence="9" id="KW-0798">TonB box</keyword>
<dbReference type="InterPro" id="IPR036942">
    <property type="entry name" value="Beta-barrel_TonB_sf"/>
</dbReference>
<comment type="caution">
    <text evidence="13">The sequence shown here is derived from an EMBL/GenBank/DDBJ whole genome shotgun (WGS) entry which is preliminary data.</text>
</comment>
<evidence type="ECO:0000256" key="2">
    <source>
        <dbReference type="ARBA" id="ARBA00022448"/>
    </source>
</evidence>
<dbReference type="HOGENOM" id="CLU_2106029_0_0_4"/>
<keyword evidence="14" id="KW-1185">Reference proteome</keyword>
<evidence type="ECO:0000256" key="8">
    <source>
        <dbReference type="ARBA" id="ARBA00023065"/>
    </source>
</evidence>
<name>K9DEA3_9BURK</name>
<keyword evidence="3" id="KW-1134">Transmembrane beta strand</keyword>